<evidence type="ECO:0000256" key="8">
    <source>
        <dbReference type="ARBA" id="ARBA00060041"/>
    </source>
</evidence>
<feature type="transmembrane region" description="Helical" evidence="10">
    <location>
        <begin position="408"/>
        <end position="427"/>
    </location>
</feature>
<keyword evidence="4 10" id="KW-0133">Cell shape</keyword>
<keyword evidence="10" id="KW-0997">Cell inner membrane</keyword>
<feature type="transmembrane region" description="Helical" evidence="10">
    <location>
        <begin position="247"/>
        <end position="268"/>
    </location>
</feature>
<dbReference type="InterPro" id="IPR051050">
    <property type="entry name" value="Lipid_II_flippase_MurJ/MviN"/>
</dbReference>
<dbReference type="KEGG" id="palk:PSAKL28_07730"/>
<dbReference type="GO" id="GO:0008360">
    <property type="term" value="P:regulation of cell shape"/>
    <property type="evidence" value="ECO:0007669"/>
    <property type="project" value="UniProtKB-UniRule"/>
</dbReference>
<keyword evidence="7 10" id="KW-0472">Membrane</keyword>
<feature type="transmembrane region" description="Helical" evidence="10">
    <location>
        <begin position="188"/>
        <end position="205"/>
    </location>
</feature>
<evidence type="ECO:0000313" key="12">
    <source>
        <dbReference type="EMBL" id="AIL60007.1"/>
    </source>
</evidence>
<keyword evidence="5 10" id="KW-0573">Peptidoglycan synthesis</keyword>
<evidence type="ECO:0000313" key="13">
    <source>
        <dbReference type="Proteomes" id="UP000028931"/>
    </source>
</evidence>
<proteinExistence type="inferred from homology"/>
<dbReference type="GO" id="GO:0005886">
    <property type="term" value="C:plasma membrane"/>
    <property type="evidence" value="ECO:0007669"/>
    <property type="project" value="UniProtKB-SubCell"/>
</dbReference>
<feature type="transmembrane region" description="Helical" evidence="10">
    <location>
        <begin position="134"/>
        <end position="154"/>
    </location>
</feature>
<feature type="transmembrane region" description="Helical" evidence="10">
    <location>
        <begin position="161"/>
        <end position="182"/>
    </location>
</feature>
<feature type="transmembrane region" description="Helical" evidence="10">
    <location>
        <begin position="274"/>
        <end position="292"/>
    </location>
</feature>
<evidence type="ECO:0000256" key="6">
    <source>
        <dbReference type="ARBA" id="ARBA00022989"/>
    </source>
</evidence>
<comment type="function">
    <text evidence="8 10 11">Involved in peptidoglycan biosynthesis. Transports lipid-linked peptidoglycan precursors from the inner to the outer leaflet of the cytoplasmic membrane.</text>
</comment>
<dbReference type="NCBIfam" id="TIGR01695">
    <property type="entry name" value="murJ_mviN"/>
    <property type="match status" value="1"/>
</dbReference>
<evidence type="ECO:0000256" key="3">
    <source>
        <dbReference type="ARBA" id="ARBA00022692"/>
    </source>
</evidence>
<feature type="transmembrane region" description="Helical" evidence="10">
    <location>
        <begin position="27"/>
        <end position="45"/>
    </location>
</feature>
<feature type="transmembrane region" description="Helical" evidence="10">
    <location>
        <begin position="83"/>
        <end position="114"/>
    </location>
</feature>
<dbReference type="EMBL" id="CP009048">
    <property type="protein sequence ID" value="AIL60007.1"/>
    <property type="molecule type" value="Genomic_DNA"/>
</dbReference>
<protein>
    <recommendedName>
        <fullName evidence="10">Probable lipid II flippase MurJ</fullName>
    </recommendedName>
</protein>
<keyword evidence="10 11" id="KW-0961">Cell wall biogenesis/degradation</keyword>
<dbReference type="InterPro" id="IPR004268">
    <property type="entry name" value="MurJ"/>
</dbReference>
<dbReference type="CDD" id="cd13123">
    <property type="entry name" value="MATE_MurJ_like"/>
    <property type="match status" value="1"/>
</dbReference>
<feature type="transmembrane region" description="Helical" evidence="10">
    <location>
        <begin position="313"/>
        <end position="334"/>
    </location>
</feature>
<evidence type="ECO:0000256" key="10">
    <source>
        <dbReference type="HAMAP-Rule" id="MF_02078"/>
    </source>
</evidence>
<gene>
    <name evidence="10" type="primary">murJ</name>
    <name evidence="12" type="ORF">PSAKL28_07730</name>
</gene>
<dbReference type="RefSeq" id="WP_038606866.1">
    <property type="nucleotide sequence ID" value="NZ_CP009048.1"/>
</dbReference>
<dbReference type="OrthoDB" id="9816572at2"/>
<dbReference type="HOGENOM" id="CLU_006797_5_3_6"/>
<evidence type="ECO:0000256" key="4">
    <source>
        <dbReference type="ARBA" id="ARBA00022960"/>
    </source>
</evidence>
<name>A0A077F3G4_9PSED</name>
<keyword evidence="3 10" id="KW-0812">Transmembrane</keyword>
<evidence type="ECO:0000256" key="7">
    <source>
        <dbReference type="ARBA" id="ARBA00023136"/>
    </source>
</evidence>
<dbReference type="GO" id="GO:0009252">
    <property type="term" value="P:peptidoglycan biosynthetic process"/>
    <property type="evidence" value="ECO:0007669"/>
    <property type="project" value="UniProtKB-UniRule"/>
</dbReference>
<feature type="transmembrane region" description="Helical" evidence="10">
    <location>
        <begin position="478"/>
        <end position="501"/>
    </location>
</feature>
<dbReference type="GO" id="GO:0071555">
    <property type="term" value="P:cell wall organization"/>
    <property type="evidence" value="ECO:0007669"/>
    <property type="project" value="UniProtKB-UniRule"/>
</dbReference>
<feature type="transmembrane region" description="Helical" evidence="10">
    <location>
        <begin position="448"/>
        <end position="466"/>
    </location>
</feature>
<sequence length="512" mass="56161">MNLLKSLAAVSSITMISRVLGFVRDTILARVFGAGVATDAFFIAFKLPNLLRRIFAEGAFSQAFVPILAEYKTQQGDEATRTFIAYVSGLLTLVLALVTALGILAAPWVVWVTAPGFVSSGEKFELTTSLLRVTFPYILLISLSSLAGAILNTWNRFSVPAFVPTLLNVAMIGFTVFLTPYFDPPIMALAWGVLAGGLAQLLYQLPHLKKIGMLVLPRLNLRDSGVWRVLKQMLPAILGVSVSQISLIINTIFASFLVAGSVSWMYYADRLMELPSGVLGVALGTILLPTLAKTYANRDRHEYSRILDWGLRLCFLLVLPCTLAMAILAEPLTVALFQYGKFSAHDAAMTQRALIAYSVGLLAIILVKVLAPGFYAQQNIRTPVKIAVFTLVCTQLFNLIFITHLQHAGLALAISLGACLNAGLLYWKLRQQQLFQPQPGWGKFLAKLVLAVLLMSAVLLVGMHYMPAWEEGGMLERFLRLGVLILAGVVTYFGSLFVFGFRPRDFARKALH</sequence>
<organism evidence="12 13">
    <name type="scientific">Pseudomonas alkylphenolica</name>
    <dbReference type="NCBI Taxonomy" id="237609"/>
    <lineage>
        <taxon>Bacteria</taxon>
        <taxon>Pseudomonadati</taxon>
        <taxon>Pseudomonadota</taxon>
        <taxon>Gammaproteobacteria</taxon>
        <taxon>Pseudomonadales</taxon>
        <taxon>Pseudomonadaceae</taxon>
        <taxon>Pseudomonas</taxon>
    </lineage>
</organism>
<dbReference type="PANTHER" id="PTHR47019">
    <property type="entry name" value="LIPID II FLIPPASE MURJ"/>
    <property type="match status" value="1"/>
</dbReference>
<dbReference type="Pfam" id="PF03023">
    <property type="entry name" value="MurJ"/>
    <property type="match status" value="1"/>
</dbReference>
<comment type="subcellular location">
    <subcellularLocation>
        <location evidence="10">Cell inner membrane</location>
        <topology evidence="10">Multi-pass membrane protein</topology>
    </subcellularLocation>
    <subcellularLocation>
        <location evidence="1">Cell membrane</location>
        <topology evidence="1">Multi-pass membrane protein</topology>
    </subcellularLocation>
</comment>
<dbReference type="UniPathway" id="UPA00219"/>
<comment type="similarity">
    <text evidence="9 10 11">Belongs to the MurJ/MviN family.</text>
</comment>
<evidence type="ECO:0000256" key="2">
    <source>
        <dbReference type="ARBA" id="ARBA00022475"/>
    </source>
</evidence>
<dbReference type="PIRSF" id="PIRSF002869">
    <property type="entry name" value="MviN"/>
    <property type="match status" value="1"/>
</dbReference>
<dbReference type="AlphaFoldDB" id="A0A077F3G4"/>
<dbReference type="PANTHER" id="PTHR47019:SF1">
    <property type="entry name" value="LIPID II FLIPPASE MURJ"/>
    <property type="match status" value="1"/>
</dbReference>
<evidence type="ECO:0000256" key="1">
    <source>
        <dbReference type="ARBA" id="ARBA00004651"/>
    </source>
</evidence>
<dbReference type="GO" id="GO:0015648">
    <property type="term" value="F:lipid-linked peptidoglycan transporter activity"/>
    <property type="evidence" value="ECO:0007669"/>
    <property type="project" value="UniProtKB-UniRule"/>
</dbReference>
<dbReference type="HAMAP" id="MF_02078">
    <property type="entry name" value="MurJ_MviN"/>
    <property type="match status" value="1"/>
</dbReference>
<evidence type="ECO:0000256" key="11">
    <source>
        <dbReference type="PIRNR" id="PIRNR002869"/>
    </source>
</evidence>
<dbReference type="Proteomes" id="UP000028931">
    <property type="component" value="Chromosome"/>
</dbReference>
<evidence type="ECO:0000256" key="9">
    <source>
        <dbReference type="ARBA" id="ARBA00061532"/>
    </source>
</evidence>
<dbReference type="GO" id="GO:0034204">
    <property type="term" value="P:lipid translocation"/>
    <property type="evidence" value="ECO:0007669"/>
    <property type="project" value="TreeGrafter"/>
</dbReference>
<dbReference type="PRINTS" id="PR01806">
    <property type="entry name" value="VIRFACTRMVIN"/>
</dbReference>
<accession>A0A077F3G4</accession>
<evidence type="ECO:0000256" key="5">
    <source>
        <dbReference type="ARBA" id="ARBA00022984"/>
    </source>
</evidence>
<dbReference type="eggNOG" id="COG0728">
    <property type="taxonomic scope" value="Bacteria"/>
</dbReference>
<feature type="transmembrane region" description="Helical" evidence="10">
    <location>
        <begin position="354"/>
        <end position="371"/>
    </location>
</feature>
<reference evidence="12 13" key="1">
    <citation type="submission" date="2014-07" db="EMBL/GenBank/DDBJ databases">
        <authorList>
            <person name="Lee K."/>
            <person name="Lim J.Y."/>
            <person name="Hwang I."/>
        </authorList>
    </citation>
    <scope>NUCLEOTIDE SEQUENCE [LARGE SCALE GENOMIC DNA]</scope>
    <source>
        <strain evidence="12 13">KL28</strain>
    </source>
</reference>
<feature type="transmembrane region" description="Helical" evidence="10">
    <location>
        <begin position="383"/>
        <end position="402"/>
    </location>
</feature>
<keyword evidence="6 10" id="KW-1133">Transmembrane helix</keyword>
<comment type="pathway">
    <text evidence="10">Cell wall biogenesis; peptidoglycan biosynthesis.</text>
</comment>
<keyword evidence="2 10" id="KW-1003">Cell membrane</keyword>
<keyword evidence="10 11" id="KW-0813">Transport</keyword>